<dbReference type="KEGG" id="ffa:FFWV33_08700"/>
<proteinExistence type="predicted"/>
<dbReference type="RefSeq" id="WP_108740544.1">
    <property type="nucleotide sequence ID" value="NZ_CP020918.1"/>
</dbReference>
<sequence>METIAANIESLYEKAKSYAEVNVELIKLTAIDKTADVVSSLLARLLVILVVAMFVLFLSISMGLFLGDVLDSPYLGFLAVAGFYLVFALLFHFRRDQIVKVPLTNVIIAKLLKSKTTTNNSKDTQNGSL</sequence>
<dbReference type="Proteomes" id="UP000244527">
    <property type="component" value="Chromosome"/>
</dbReference>
<evidence type="ECO:0000313" key="2">
    <source>
        <dbReference type="EMBL" id="AWG21606.1"/>
    </source>
</evidence>
<feature type="transmembrane region" description="Helical" evidence="1">
    <location>
        <begin position="72"/>
        <end position="93"/>
    </location>
</feature>
<keyword evidence="3" id="KW-1185">Reference proteome</keyword>
<accession>A0A2S1LDK2</accession>
<name>A0A2S1LDK2_9FLAO</name>
<keyword evidence="1" id="KW-0812">Transmembrane</keyword>
<keyword evidence="1" id="KW-1133">Transmembrane helix</keyword>
<organism evidence="2 3">
    <name type="scientific">Flavobacterium faecale</name>
    <dbReference type="NCBI Taxonomy" id="1355330"/>
    <lineage>
        <taxon>Bacteria</taxon>
        <taxon>Pseudomonadati</taxon>
        <taxon>Bacteroidota</taxon>
        <taxon>Flavobacteriia</taxon>
        <taxon>Flavobacteriales</taxon>
        <taxon>Flavobacteriaceae</taxon>
        <taxon>Flavobacterium</taxon>
    </lineage>
</organism>
<protein>
    <recommendedName>
        <fullName evidence="4">Competence protein</fullName>
    </recommendedName>
</protein>
<evidence type="ECO:0008006" key="4">
    <source>
        <dbReference type="Google" id="ProtNLM"/>
    </source>
</evidence>
<dbReference type="EMBL" id="CP020918">
    <property type="protein sequence ID" value="AWG21606.1"/>
    <property type="molecule type" value="Genomic_DNA"/>
</dbReference>
<dbReference type="OrthoDB" id="678770at2"/>
<feature type="transmembrane region" description="Helical" evidence="1">
    <location>
        <begin position="41"/>
        <end position="66"/>
    </location>
</feature>
<dbReference type="AlphaFoldDB" id="A0A2S1LDK2"/>
<evidence type="ECO:0000256" key="1">
    <source>
        <dbReference type="SAM" id="Phobius"/>
    </source>
</evidence>
<keyword evidence="1" id="KW-0472">Membrane</keyword>
<reference evidence="2 3" key="1">
    <citation type="submission" date="2017-04" db="EMBL/GenBank/DDBJ databases">
        <title>Compelte genome sequence of WV33.</title>
        <authorList>
            <person name="Lee P.C."/>
        </authorList>
    </citation>
    <scope>NUCLEOTIDE SEQUENCE [LARGE SCALE GENOMIC DNA]</scope>
    <source>
        <strain evidence="2 3">WV33</strain>
    </source>
</reference>
<evidence type="ECO:0000313" key="3">
    <source>
        <dbReference type="Proteomes" id="UP000244527"/>
    </source>
</evidence>
<gene>
    <name evidence="2" type="ORF">FFWV33_08700</name>
</gene>